<dbReference type="PANTHER" id="PTHR40084">
    <property type="entry name" value="PHOSPHOHYDROLASE, PHP FAMILY"/>
    <property type="match status" value="1"/>
</dbReference>
<comment type="caution">
    <text evidence="1">The sequence shown here is derived from an EMBL/GenBank/DDBJ whole genome shotgun (WGS) entry which is preliminary data.</text>
</comment>
<organism evidence="1 2">
    <name type="scientific">Candidatus Uhrbacteria bacterium GW2011_GWD2_52_7</name>
    <dbReference type="NCBI Taxonomy" id="1618989"/>
    <lineage>
        <taxon>Bacteria</taxon>
        <taxon>Candidatus Uhriibacteriota</taxon>
    </lineage>
</organism>
<proteinExistence type="predicted"/>
<dbReference type="EMBL" id="LCRD01000015">
    <property type="protein sequence ID" value="KKW30310.1"/>
    <property type="molecule type" value="Genomic_DNA"/>
</dbReference>
<evidence type="ECO:0000313" key="2">
    <source>
        <dbReference type="Proteomes" id="UP000034846"/>
    </source>
</evidence>
<dbReference type="AlphaFoldDB" id="A0A0G1XHC1"/>
<protein>
    <recommendedName>
        <fullName evidence="3">DNA helicase UvrD</fullName>
    </recommendedName>
</protein>
<evidence type="ECO:0000313" key="1">
    <source>
        <dbReference type="EMBL" id="KKW30310.1"/>
    </source>
</evidence>
<name>A0A0G1XHC1_9BACT</name>
<dbReference type="Gene3D" id="3.20.20.140">
    <property type="entry name" value="Metal-dependent hydrolases"/>
    <property type="match status" value="1"/>
</dbReference>
<dbReference type="CDD" id="cd19067">
    <property type="entry name" value="PfuEndoQ-like"/>
    <property type="match status" value="1"/>
</dbReference>
<dbReference type="Proteomes" id="UP000034846">
    <property type="component" value="Unassembled WGS sequence"/>
</dbReference>
<dbReference type="InterPro" id="IPR016195">
    <property type="entry name" value="Pol/histidinol_Pase-like"/>
</dbReference>
<reference evidence="1 2" key="1">
    <citation type="journal article" date="2015" name="Nature">
        <title>rRNA introns, odd ribosomes, and small enigmatic genomes across a large radiation of phyla.</title>
        <authorList>
            <person name="Brown C.T."/>
            <person name="Hug L.A."/>
            <person name="Thomas B.C."/>
            <person name="Sharon I."/>
            <person name="Castelle C.J."/>
            <person name="Singh A."/>
            <person name="Wilkins M.J."/>
            <person name="Williams K.H."/>
            <person name="Banfield J.F."/>
        </authorList>
    </citation>
    <scope>NUCLEOTIDE SEQUENCE [LARGE SCALE GENOMIC DNA]</scope>
</reference>
<accession>A0A0G1XHC1</accession>
<sequence>MRVIADWHVHSRYSRACSQDLTLENNALWCEKKGVTVLGTADFTHPKWFSELEEKLIEEEPGLYRLVSGSHPSVRYMMTTEVAQIYRRGGKIRRIHNIILAPSIGAVKRINAWMTDAGYNLASDGRPILGLDSEDLYKRLRDIDERIVMIPAHAWTPWFSVFGSKSGFDSLEECFGEMTPYIYAIETGLSSDPLMNRSLSMLDDVMLISNSDAHSPRNFGREANVFEIDEAKYSYDEFIRVLRERDQKSFLSTIEFYPEEGKYHIDGHASCHFSCSPKETEQLKGICPQCKRPLVVGVMSRVAELADRTVATMPKDHVNFRSIVPLQEILAKTFGLSSASGKKVQQMYEKMIAELGSEFSILLDVALPAIASVAGDTIAEAIHRVRTGKISIESGYDGVYGKVEIFTQDELRSMKLNGIR</sequence>
<dbReference type="SUPFAM" id="SSF89550">
    <property type="entry name" value="PHP domain-like"/>
    <property type="match status" value="1"/>
</dbReference>
<evidence type="ECO:0008006" key="3">
    <source>
        <dbReference type="Google" id="ProtNLM"/>
    </source>
</evidence>
<gene>
    <name evidence="1" type="ORF">UY72_C0015G0007</name>
</gene>
<dbReference type="PANTHER" id="PTHR40084:SF1">
    <property type="entry name" value="PHOSPHOTRANSFERASE"/>
    <property type="match status" value="1"/>
</dbReference>
<dbReference type="PATRIC" id="fig|1618989.3.peg.271"/>